<dbReference type="Proteomes" id="UP001623349">
    <property type="component" value="Unassembled WGS sequence"/>
</dbReference>
<dbReference type="EMBL" id="BAAFST010000014">
    <property type="protein sequence ID" value="GAB1299042.1"/>
    <property type="molecule type" value="Genomic_DNA"/>
</dbReference>
<reference evidence="1 2" key="1">
    <citation type="submission" date="2024-08" db="EMBL/GenBank/DDBJ databases">
        <title>The draft genome of Apodemus speciosus.</title>
        <authorList>
            <person name="Nabeshima K."/>
            <person name="Suzuki S."/>
            <person name="Onuma M."/>
        </authorList>
    </citation>
    <scope>NUCLEOTIDE SEQUENCE [LARGE SCALE GENOMIC DNA]</scope>
    <source>
        <strain evidence="1">IB14-021</strain>
    </source>
</reference>
<accession>A0ABQ0FIG2</accession>
<sequence length="44" mass="4661">MEDIHLNQTKGEIVASLTPLNGDLQPEKASVLVLNSEALDAGTK</sequence>
<gene>
    <name evidence="1" type="ORF">APTSU1_001427800</name>
</gene>
<protein>
    <submittedName>
        <fullName evidence="1">Uncharacterized protein</fullName>
    </submittedName>
</protein>
<keyword evidence="2" id="KW-1185">Reference proteome</keyword>
<proteinExistence type="predicted"/>
<evidence type="ECO:0000313" key="1">
    <source>
        <dbReference type="EMBL" id="GAB1299042.1"/>
    </source>
</evidence>
<comment type="caution">
    <text evidence="1">The sequence shown here is derived from an EMBL/GenBank/DDBJ whole genome shotgun (WGS) entry which is preliminary data.</text>
</comment>
<evidence type="ECO:0000313" key="2">
    <source>
        <dbReference type="Proteomes" id="UP001623349"/>
    </source>
</evidence>
<organism evidence="1 2">
    <name type="scientific">Apodemus speciosus</name>
    <name type="common">Large Japanese field mouse</name>
    <dbReference type="NCBI Taxonomy" id="105296"/>
    <lineage>
        <taxon>Eukaryota</taxon>
        <taxon>Metazoa</taxon>
        <taxon>Chordata</taxon>
        <taxon>Craniata</taxon>
        <taxon>Vertebrata</taxon>
        <taxon>Euteleostomi</taxon>
        <taxon>Mammalia</taxon>
        <taxon>Eutheria</taxon>
        <taxon>Euarchontoglires</taxon>
        <taxon>Glires</taxon>
        <taxon>Rodentia</taxon>
        <taxon>Myomorpha</taxon>
        <taxon>Muroidea</taxon>
        <taxon>Muridae</taxon>
        <taxon>Murinae</taxon>
        <taxon>Apodemus</taxon>
    </lineage>
</organism>
<name>A0ABQ0FIG2_APOSI</name>